<accession>A0AAD9NE15</accession>
<sequence length="111" mass="12538">KLRAFLGDCIFKEQTDSSGMWQQCGYIKEAGTAVMLSHCTAEVSQQRRLAWKLCRGTHHWESQYVGQDDQSQAEDIKLNTGSEVLTLKATTSLFPRMLVIARSSRQSVDLE</sequence>
<keyword evidence="2" id="KW-1185">Reference proteome</keyword>
<evidence type="ECO:0000313" key="2">
    <source>
        <dbReference type="Proteomes" id="UP001208570"/>
    </source>
</evidence>
<organism evidence="1 2">
    <name type="scientific">Paralvinella palmiformis</name>
    <dbReference type="NCBI Taxonomy" id="53620"/>
    <lineage>
        <taxon>Eukaryota</taxon>
        <taxon>Metazoa</taxon>
        <taxon>Spiralia</taxon>
        <taxon>Lophotrochozoa</taxon>
        <taxon>Annelida</taxon>
        <taxon>Polychaeta</taxon>
        <taxon>Sedentaria</taxon>
        <taxon>Canalipalpata</taxon>
        <taxon>Terebellida</taxon>
        <taxon>Terebelliformia</taxon>
        <taxon>Alvinellidae</taxon>
        <taxon>Paralvinella</taxon>
    </lineage>
</organism>
<name>A0AAD9NE15_9ANNE</name>
<dbReference type="AlphaFoldDB" id="A0AAD9NE15"/>
<dbReference type="Proteomes" id="UP001208570">
    <property type="component" value="Unassembled WGS sequence"/>
</dbReference>
<evidence type="ECO:0000313" key="1">
    <source>
        <dbReference type="EMBL" id="KAK2164816.1"/>
    </source>
</evidence>
<proteinExistence type="predicted"/>
<protein>
    <submittedName>
        <fullName evidence="1">Uncharacterized protein</fullName>
    </submittedName>
</protein>
<reference evidence="1" key="1">
    <citation type="journal article" date="2023" name="Mol. Biol. Evol.">
        <title>Third-Generation Sequencing Reveals the Adaptive Role of the Epigenome in Three Deep-Sea Polychaetes.</title>
        <authorList>
            <person name="Perez M."/>
            <person name="Aroh O."/>
            <person name="Sun Y."/>
            <person name="Lan Y."/>
            <person name="Juniper S.K."/>
            <person name="Young C.R."/>
            <person name="Angers B."/>
            <person name="Qian P.Y."/>
        </authorList>
    </citation>
    <scope>NUCLEOTIDE SEQUENCE</scope>
    <source>
        <strain evidence="1">P08H-3</strain>
    </source>
</reference>
<feature type="non-terminal residue" evidence="1">
    <location>
        <position position="1"/>
    </location>
</feature>
<dbReference type="EMBL" id="JAODUP010000058">
    <property type="protein sequence ID" value="KAK2164816.1"/>
    <property type="molecule type" value="Genomic_DNA"/>
</dbReference>
<gene>
    <name evidence="1" type="ORF">LSH36_58g06010</name>
</gene>
<comment type="caution">
    <text evidence="1">The sequence shown here is derived from an EMBL/GenBank/DDBJ whole genome shotgun (WGS) entry which is preliminary data.</text>
</comment>